<keyword evidence="1" id="KW-1133">Transmembrane helix</keyword>
<accession>A0A917J7W0</accession>
<gene>
    <name evidence="2" type="ORF">GCM10011425_18900</name>
</gene>
<keyword evidence="1" id="KW-0812">Transmembrane</keyword>
<keyword evidence="1" id="KW-0472">Membrane</keyword>
<reference evidence="2" key="1">
    <citation type="journal article" date="2014" name="Int. J. Syst. Evol. Microbiol.">
        <title>Complete genome sequence of Corynebacterium casei LMG S-19264T (=DSM 44701T), isolated from a smear-ripened cheese.</title>
        <authorList>
            <consortium name="US DOE Joint Genome Institute (JGI-PGF)"/>
            <person name="Walter F."/>
            <person name="Albersmeier A."/>
            <person name="Kalinowski J."/>
            <person name="Ruckert C."/>
        </authorList>
    </citation>
    <scope>NUCLEOTIDE SEQUENCE</scope>
    <source>
        <strain evidence="2">CCM 8711</strain>
    </source>
</reference>
<protein>
    <submittedName>
        <fullName evidence="2">Uncharacterized protein</fullName>
    </submittedName>
</protein>
<evidence type="ECO:0000313" key="2">
    <source>
        <dbReference type="EMBL" id="GGI50678.1"/>
    </source>
</evidence>
<dbReference type="AlphaFoldDB" id="A0A917J7W0"/>
<evidence type="ECO:0000256" key="1">
    <source>
        <dbReference type="SAM" id="Phobius"/>
    </source>
</evidence>
<organism evidence="2 3">
    <name type="scientific">Mucilaginibacter galii</name>
    <dbReference type="NCBI Taxonomy" id="2005073"/>
    <lineage>
        <taxon>Bacteria</taxon>
        <taxon>Pseudomonadati</taxon>
        <taxon>Bacteroidota</taxon>
        <taxon>Sphingobacteriia</taxon>
        <taxon>Sphingobacteriales</taxon>
        <taxon>Sphingobacteriaceae</taxon>
        <taxon>Mucilaginibacter</taxon>
    </lineage>
</organism>
<proteinExistence type="predicted"/>
<sequence>MTDKSKKIFFALTIIVPILAYCFYYYGMMVKNAPYRFADFQYLRFEYGLGDSMVNKYNSKTGFYQYTTKSGKLKQMNMQLSKDNLLYLHRKAADLGFWNFPEVERGDTTGDKKIKTLHYLIEFVYKDKTKKVLFDQDFDGDIALKDANMRLIKEIQSVLDEQEEHLAK</sequence>
<dbReference type="RefSeq" id="WP_188416046.1">
    <property type="nucleotide sequence ID" value="NZ_BMDO01000004.1"/>
</dbReference>
<name>A0A917J7W0_9SPHI</name>
<keyword evidence="3" id="KW-1185">Reference proteome</keyword>
<comment type="caution">
    <text evidence="2">The sequence shown here is derived from an EMBL/GenBank/DDBJ whole genome shotgun (WGS) entry which is preliminary data.</text>
</comment>
<dbReference type="Proteomes" id="UP000662074">
    <property type="component" value="Unassembled WGS sequence"/>
</dbReference>
<evidence type="ECO:0000313" key="3">
    <source>
        <dbReference type="Proteomes" id="UP000662074"/>
    </source>
</evidence>
<feature type="transmembrane region" description="Helical" evidence="1">
    <location>
        <begin position="7"/>
        <end position="26"/>
    </location>
</feature>
<dbReference type="EMBL" id="BMDO01000004">
    <property type="protein sequence ID" value="GGI50678.1"/>
    <property type="molecule type" value="Genomic_DNA"/>
</dbReference>
<reference evidence="2" key="2">
    <citation type="submission" date="2020-09" db="EMBL/GenBank/DDBJ databases">
        <authorList>
            <person name="Sun Q."/>
            <person name="Sedlacek I."/>
        </authorList>
    </citation>
    <scope>NUCLEOTIDE SEQUENCE</scope>
    <source>
        <strain evidence="2">CCM 8711</strain>
    </source>
</reference>